<dbReference type="InterPro" id="IPR001911">
    <property type="entry name" value="Ribosomal_bS21"/>
</dbReference>
<name>A0A2I4BLJ1_AUSLI</name>
<dbReference type="GO" id="GO:0006412">
    <property type="term" value="P:translation"/>
    <property type="evidence" value="ECO:0007669"/>
    <property type="project" value="InterPro"/>
</dbReference>
<sequence>MSRHLRFLARTVMVKDGDIQGSYGVLNRILTQEGILEAAHRKRYYEKPCIMRRRKNYECCRRIYHMEMAQKIAFISRTNREDPWLGC</sequence>
<evidence type="ECO:0000256" key="3">
    <source>
        <dbReference type="ARBA" id="ARBA00023274"/>
    </source>
</evidence>
<dbReference type="OrthoDB" id="2501249at2759"/>
<dbReference type="GeneID" id="106520869"/>
<dbReference type="InterPro" id="IPR038380">
    <property type="entry name" value="Ribosomal_bS21_sf"/>
</dbReference>
<keyword evidence="3" id="KW-0687">Ribonucleoprotein</keyword>
<dbReference type="GO" id="GO:0003735">
    <property type="term" value="F:structural constituent of ribosome"/>
    <property type="evidence" value="ECO:0007669"/>
    <property type="project" value="InterPro"/>
</dbReference>
<gene>
    <name evidence="5" type="primary">mrps21</name>
</gene>
<evidence type="ECO:0000256" key="1">
    <source>
        <dbReference type="ARBA" id="ARBA00006640"/>
    </source>
</evidence>
<dbReference type="NCBIfam" id="TIGR00030">
    <property type="entry name" value="S21p"/>
    <property type="match status" value="1"/>
</dbReference>
<keyword evidence="4" id="KW-1185">Reference proteome</keyword>
<dbReference type="FunCoup" id="A0A2I4BLJ1">
    <property type="interactions" value="864"/>
</dbReference>
<dbReference type="CTD" id="54460"/>
<proteinExistence type="inferred from homology"/>
<dbReference type="Gene3D" id="1.20.5.1150">
    <property type="entry name" value="Ribosomal protein S8"/>
    <property type="match status" value="1"/>
</dbReference>
<evidence type="ECO:0000313" key="5">
    <source>
        <dbReference type="RefSeq" id="XP_013868607.1"/>
    </source>
</evidence>
<dbReference type="InParanoid" id="A0A2I4BLJ1"/>
<dbReference type="STRING" id="52670.A0A2I4BLJ1"/>
<keyword evidence="2" id="KW-0689">Ribosomal protein</keyword>
<dbReference type="PANTHER" id="PTHR21109">
    <property type="entry name" value="MITOCHONDRIAL 28S RIBOSOMAL PROTEIN S21"/>
    <property type="match status" value="1"/>
</dbReference>
<reference evidence="5" key="1">
    <citation type="submission" date="2025-08" db="UniProtKB">
        <authorList>
            <consortium name="RefSeq"/>
        </authorList>
    </citation>
    <scope>IDENTIFICATION</scope>
    <source>
        <strain evidence="5">Quisiro</strain>
        <tissue evidence="5">Liver</tissue>
    </source>
</reference>
<protein>
    <submittedName>
        <fullName evidence="5">Small ribosomal subunit protein bS21m</fullName>
    </submittedName>
</protein>
<comment type="similarity">
    <text evidence="1">Belongs to the bacterial ribosomal protein bS21 family.</text>
</comment>
<dbReference type="GO" id="GO:1990904">
    <property type="term" value="C:ribonucleoprotein complex"/>
    <property type="evidence" value="ECO:0007669"/>
    <property type="project" value="UniProtKB-KW"/>
</dbReference>
<dbReference type="PANTHER" id="PTHR21109:SF0">
    <property type="entry name" value="SMALL RIBOSOMAL SUBUNIT PROTEIN BS21M"/>
    <property type="match status" value="1"/>
</dbReference>
<dbReference type="GO" id="GO:0005840">
    <property type="term" value="C:ribosome"/>
    <property type="evidence" value="ECO:0007669"/>
    <property type="project" value="UniProtKB-KW"/>
</dbReference>
<evidence type="ECO:0000256" key="2">
    <source>
        <dbReference type="ARBA" id="ARBA00022980"/>
    </source>
</evidence>
<evidence type="ECO:0000313" key="4">
    <source>
        <dbReference type="Proteomes" id="UP000192220"/>
    </source>
</evidence>
<dbReference type="Pfam" id="PF01165">
    <property type="entry name" value="Ribosomal_S21"/>
    <property type="match status" value="1"/>
</dbReference>
<dbReference type="Proteomes" id="UP000192220">
    <property type="component" value="Unplaced"/>
</dbReference>
<organism evidence="4 5">
    <name type="scientific">Austrofundulus limnaeus</name>
    <name type="common">Annual killifish</name>
    <dbReference type="NCBI Taxonomy" id="52670"/>
    <lineage>
        <taxon>Eukaryota</taxon>
        <taxon>Metazoa</taxon>
        <taxon>Chordata</taxon>
        <taxon>Craniata</taxon>
        <taxon>Vertebrata</taxon>
        <taxon>Euteleostomi</taxon>
        <taxon>Actinopterygii</taxon>
        <taxon>Neopterygii</taxon>
        <taxon>Teleostei</taxon>
        <taxon>Neoteleostei</taxon>
        <taxon>Acanthomorphata</taxon>
        <taxon>Ovalentaria</taxon>
        <taxon>Atherinomorphae</taxon>
        <taxon>Cyprinodontiformes</taxon>
        <taxon>Rivulidae</taxon>
        <taxon>Austrofundulus</taxon>
    </lineage>
</organism>
<dbReference type="RefSeq" id="XP_013868607.1">
    <property type="nucleotide sequence ID" value="XM_014013153.1"/>
</dbReference>
<dbReference type="AlphaFoldDB" id="A0A2I4BLJ1"/>
<dbReference type="KEGG" id="alim:106520869"/>
<accession>A0A2I4BLJ1</accession>